<dbReference type="Proteomes" id="UP001289374">
    <property type="component" value="Unassembled WGS sequence"/>
</dbReference>
<protein>
    <recommendedName>
        <fullName evidence="3">Reverse transcriptase Ty1/copia-type domain-containing protein</fullName>
    </recommendedName>
</protein>
<sequence length="132" mass="15529">MTKIWQMDVKTEFLNGFIEEEIYIDHPVGFMEKSKRFIVSIELSRVFMLYMDDIFIIKNDAKMLGDMGLRHQTCVGEVHWIADKTILKYLRITQEMFFMYSGGVLVLEGYIEASFQFDADKEAVWMKNSSKS</sequence>
<reference evidence="1" key="2">
    <citation type="journal article" date="2024" name="Plant">
        <title>Genomic evolution and insights into agronomic trait innovations of Sesamum species.</title>
        <authorList>
            <person name="Miao H."/>
            <person name="Wang L."/>
            <person name="Qu L."/>
            <person name="Liu H."/>
            <person name="Sun Y."/>
            <person name="Le M."/>
            <person name="Wang Q."/>
            <person name="Wei S."/>
            <person name="Zheng Y."/>
            <person name="Lin W."/>
            <person name="Duan Y."/>
            <person name="Cao H."/>
            <person name="Xiong S."/>
            <person name="Wang X."/>
            <person name="Wei L."/>
            <person name="Li C."/>
            <person name="Ma Q."/>
            <person name="Ju M."/>
            <person name="Zhao R."/>
            <person name="Li G."/>
            <person name="Mu C."/>
            <person name="Tian Q."/>
            <person name="Mei H."/>
            <person name="Zhang T."/>
            <person name="Gao T."/>
            <person name="Zhang H."/>
        </authorList>
    </citation>
    <scope>NUCLEOTIDE SEQUENCE</scope>
    <source>
        <strain evidence="1">K16</strain>
    </source>
</reference>
<evidence type="ECO:0000313" key="1">
    <source>
        <dbReference type="EMBL" id="KAK4393989.1"/>
    </source>
</evidence>
<organism evidence="1 2">
    <name type="scientific">Sesamum angolense</name>
    <dbReference type="NCBI Taxonomy" id="2727404"/>
    <lineage>
        <taxon>Eukaryota</taxon>
        <taxon>Viridiplantae</taxon>
        <taxon>Streptophyta</taxon>
        <taxon>Embryophyta</taxon>
        <taxon>Tracheophyta</taxon>
        <taxon>Spermatophyta</taxon>
        <taxon>Magnoliopsida</taxon>
        <taxon>eudicotyledons</taxon>
        <taxon>Gunneridae</taxon>
        <taxon>Pentapetalae</taxon>
        <taxon>asterids</taxon>
        <taxon>lamiids</taxon>
        <taxon>Lamiales</taxon>
        <taxon>Pedaliaceae</taxon>
        <taxon>Sesamum</taxon>
    </lineage>
</organism>
<comment type="caution">
    <text evidence="1">The sequence shown here is derived from an EMBL/GenBank/DDBJ whole genome shotgun (WGS) entry which is preliminary data.</text>
</comment>
<evidence type="ECO:0008006" key="3">
    <source>
        <dbReference type="Google" id="ProtNLM"/>
    </source>
</evidence>
<evidence type="ECO:0000313" key="2">
    <source>
        <dbReference type="Proteomes" id="UP001289374"/>
    </source>
</evidence>
<proteinExistence type="predicted"/>
<gene>
    <name evidence="1" type="ORF">Sango_1869700</name>
</gene>
<dbReference type="EMBL" id="JACGWL010000010">
    <property type="protein sequence ID" value="KAK4393989.1"/>
    <property type="molecule type" value="Genomic_DNA"/>
</dbReference>
<keyword evidence="2" id="KW-1185">Reference proteome</keyword>
<name>A0AAE1WIT2_9LAMI</name>
<accession>A0AAE1WIT2</accession>
<dbReference type="AlphaFoldDB" id="A0AAE1WIT2"/>
<reference evidence="1" key="1">
    <citation type="submission" date="2020-06" db="EMBL/GenBank/DDBJ databases">
        <authorList>
            <person name="Li T."/>
            <person name="Hu X."/>
            <person name="Zhang T."/>
            <person name="Song X."/>
            <person name="Zhang H."/>
            <person name="Dai N."/>
            <person name="Sheng W."/>
            <person name="Hou X."/>
            <person name="Wei L."/>
        </authorList>
    </citation>
    <scope>NUCLEOTIDE SEQUENCE</scope>
    <source>
        <strain evidence="1">K16</strain>
        <tissue evidence="1">Leaf</tissue>
    </source>
</reference>